<dbReference type="Proteomes" id="UP001596071">
    <property type="component" value="Unassembled WGS sequence"/>
</dbReference>
<protein>
    <submittedName>
        <fullName evidence="1">Integrase</fullName>
    </submittedName>
</protein>
<sequence length="186" mass="21367">MIERMTESQIVAMIESTIRAVYMDVELKQESTGVNMMYDFIKDEVIVDIARVQKACQELPEPMPLETYLRVLTIHELGHAMDRQALLNSLGRTKEIIIMKKQAAAEKRPTDLPFMTMVIEEHEADIAFEETAWANAELLNSFFEIVDGDTFENVKVHSLSTYRAAYEADLKIFNGFIRTQEELLSI</sequence>
<gene>
    <name evidence="1" type="ORF">ACFPTP_02245</name>
</gene>
<comment type="caution">
    <text evidence="1">The sequence shown here is derived from an EMBL/GenBank/DDBJ whole genome shotgun (WGS) entry which is preliminary data.</text>
</comment>
<name>A0ABW0TUQ3_9BACL</name>
<evidence type="ECO:0000313" key="1">
    <source>
        <dbReference type="EMBL" id="MFC5602086.1"/>
    </source>
</evidence>
<evidence type="ECO:0000313" key="2">
    <source>
        <dbReference type="Proteomes" id="UP001596071"/>
    </source>
</evidence>
<accession>A0ABW0TUQ3</accession>
<dbReference type="RefSeq" id="WP_381441787.1">
    <property type="nucleotide sequence ID" value="NZ_JBHSNP010000002.1"/>
</dbReference>
<organism evidence="1 2">
    <name type="scientific">Sporosarcina koreensis</name>
    <dbReference type="NCBI Taxonomy" id="334735"/>
    <lineage>
        <taxon>Bacteria</taxon>
        <taxon>Bacillati</taxon>
        <taxon>Bacillota</taxon>
        <taxon>Bacilli</taxon>
        <taxon>Bacillales</taxon>
        <taxon>Caryophanaceae</taxon>
        <taxon>Sporosarcina</taxon>
    </lineage>
</organism>
<dbReference type="EMBL" id="JBHSNP010000002">
    <property type="protein sequence ID" value="MFC5602086.1"/>
    <property type="molecule type" value="Genomic_DNA"/>
</dbReference>
<keyword evidence="2" id="KW-1185">Reference proteome</keyword>
<proteinExistence type="predicted"/>
<reference evidence="2" key="1">
    <citation type="journal article" date="2019" name="Int. J. Syst. Evol. Microbiol.">
        <title>The Global Catalogue of Microorganisms (GCM) 10K type strain sequencing project: providing services to taxonomists for standard genome sequencing and annotation.</title>
        <authorList>
            <consortium name="The Broad Institute Genomics Platform"/>
            <consortium name="The Broad Institute Genome Sequencing Center for Infectious Disease"/>
            <person name="Wu L."/>
            <person name="Ma J."/>
        </authorList>
    </citation>
    <scope>NUCLEOTIDE SEQUENCE [LARGE SCALE GENOMIC DNA]</scope>
    <source>
        <strain evidence="2">KACC 11299</strain>
    </source>
</reference>